<comment type="caution">
    <text evidence="2">The sequence shown here is derived from an EMBL/GenBank/DDBJ whole genome shotgun (WGS) entry which is preliminary data.</text>
</comment>
<dbReference type="Gene3D" id="3.30.70.940">
    <property type="entry name" value="NusG, N-terminal domain"/>
    <property type="match status" value="1"/>
</dbReference>
<dbReference type="EMBL" id="JAYKXP010000041">
    <property type="protein sequence ID" value="KAK7038931.1"/>
    <property type="molecule type" value="Genomic_DNA"/>
</dbReference>
<dbReference type="Proteomes" id="UP001383192">
    <property type="component" value="Unassembled WGS sequence"/>
</dbReference>
<feature type="compositionally biased region" description="Pro residues" evidence="1">
    <location>
        <begin position="2447"/>
        <end position="2465"/>
    </location>
</feature>
<organism evidence="2 3">
    <name type="scientific">Paramarasmius palmivorus</name>
    <dbReference type="NCBI Taxonomy" id="297713"/>
    <lineage>
        <taxon>Eukaryota</taxon>
        <taxon>Fungi</taxon>
        <taxon>Dikarya</taxon>
        <taxon>Basidiomycota</taxon>
        <taxon>Agaricomycotina</taxon>
        <taxon>Agaricomycetes</taxon>
        <taxon>Agaricomycetidae</taxon>
        <taxon>Agaricales</taxon>
        <taxon>Marasmiineae</taxon>
        <taxon>Marasmiaceae</taxon>
        <taxon>Paramarasmius</taxon>
    </lineage>
</organism>
<feature type="region of interest" description="Disordered" evidence="1">
    <location>
        <begin position="283"/>
        <end position="348"/>
    </location>
</feature>
<keyword evidence="3" id="KW-1185">Reference proteome</keyword>
<name>A0AAW0CKE8_9AGAR</name>
<dbReference type="GO" id="GO:0006354">
    <property type="term" value="P:DNA-templated transcription elongation"/>
    <property type="evidence" value="ECO:0007669"/>
    <property type="project" value="InterPro"/>
</dbReference>
<feature type="region of interest" description="Disordered" evidence="1">
    <location>
        <begin position="84"/>
        <end position="119"/>
    </location>
</feature>
<proteinExistence type="predicted"/>
<feature type="region of interest" description="Disordered" evidence="1">
    <location>
        <begin position="2235"/>
        <end position="2311"/>
    </location>
</feature>
<feature type="region of interest" description="Disordered" evidence="1">
    <location>
        <begin position="1536"/>
        <end position="1784"/>
    </location>
</feature>
<feature type="compositionally biased region" description="Polar residues" evidence="1">
    <location>
        <begin position="1672"/>
        <end position="1682"/>
    </location>
</feature>
<feature type="compositionally biased region" description="Basic and acidic residues" evidence="1">
    <location>
        <begin position="2301"/>
        <end position="2311"/>
    </location>
</feature>
<feature type="compositionally biased region" description="Polar residues" evidence="1">
    <location>
        <begin position="389"/>
        <end position="406"/>
    </location>
</feature>
<sequence>MARTKAMLLPLLKPRRDNPYIDMEAESDEEDEEAESDEFESEEETTSARARQRMHDFAAPPILYNTADKLYANIFARYERVEAREAVPSSVGPSQAANTDSTRSHSTSSALGTIPPSSTEIPVQITNVHTNNQRSFLPSKLSQLQEARDRMINESSFNAANARTILDRVMGRGTEAYQAWASHFDQLSESLKEDVIIPEPTVAIEDTQILEDRQAPVPVPYTPTANDTWIWAIDSGRLIGYARHPAINQSTKQFPSVFFAKDRRFAPETLEHTEFDLTQVVENDDQHPDSPHSSDEDHPYHGPEDDPEYQFDTPSPRSFTMDLDPEPAAQSEKGAGPEPSNAQRAAMEVDNPCVTSETLALPVATTSSDQTAGASAEEPAAMEVDDSSKAQVQRTSTWNASSPSTSVSPVRGTLWRPYSCPRALCAPSNPFNISSDDPEDAVLHDDVISALVDIVERPTGESDTTIFQIQCRCGREAAAVFLIMRYLMKRTKNKKEVYILPIVSAYTSSIPGRIYIEIPSAFGLHSGPVQDILKLVPGLQLSSQDSTVVPSSDWSSTLIPRSRMDSIPVGQWVRIVRPGLHEGDVGLVVDDVPATTSTTICHVVVCMVPRIDLTKVSSKKAWKRGDPKPNPRLIDISVLHSHGWEYGRDYEGECLCKDEHPTDHKCPHIILKLAGCTIKYGFVYRAYSVLSLRPASSMPTSLCKWFYGSKNQLILTSLRYSPHPDTWEFFKGERVRAIGHQLETFNIPAIDTGIGSTIVRQFRESFAFREHAALQSAKAWATQVGRQLSGKIPEPLDTLPGPVPYTLSDNWFYSASFPTLINEVRRNNAKEKGHFTEDLPTRIKQVPHAKFVATGSGEGYGLISSSSVSLNGTVAITPEGSTIPVRVNVLYVQKVFDIGNLVQVINPNVPFIVEANPINEHSDEGLPHTALVVGIDRCVVKIQATHLSPFFLLHANSLRRTEEIVQPSAGAGLSLMPISQTIPALIPEGPSDGRVDEITIPKTIVPWVGMSVRIVKGSKFKGQVGTVKTVTRDDSLQSGLRVKLMIDTFGHLGRTEDFDYDFLRREDNHEFLSLPADPYWQLRQGYQRVYSKDETKYFASPMRQKSQAGRVIISAPPVDNSGLATPHHPGSLEDASVWDARIGDNLVPHANFRWLYDNIPRTQLGDHKFKADLHDPIKSRTIHDGYFSTIPNDMNHVLHFGPKVVKRENAMAYPTSALLPARKGISVKNERGLLFVTSGPHAGSFGRRLATRVLRYPFDNERMLLQPVVPATVAEDRQECDDGEPFIIHPKHLVLIRENGEHEKVGNQRLKLARDTHAKAYVDPDELERLDDELVNFNNEPPVSATPSSLEGISRLTLHELRDKARNNPDVRKGLRQILQEGPSDSGTPDSPVASISKDASTNSATMDNTTNPVDDPPQAISATGQEPPAPQATAVPLSLEKESYDRPALLQLREQFCSTGMGVDKAVDQLEDIVPAGPIRTAWISHFSELSEALNEGDSLPENLSMPPNTRSTAQAEAQAGRIHTRRTNTGKLVSLSSLDEPKAVEKKKPTTKKAPKNVARIYEEEEEDSALQDKPALSKKQVHVNDNDAVGEPEDMHASTTGDQDNIEDVEPPTDNNGDQLFQGDPNDKIPSRFLVHPMSSASTPIVKPPVKRLRMSHVELPRVSELPATPSTVTRQSDLSAEEVDPGGDSESDGSNFSSTREELKRRRRHKGQPSESEEEDDSEALENSPHPPLPAREPQRKPGGKAQRPKQSKANQVAAADATRDAGPGQDTIAADVVDSNDDPQALGDFATYQAQIKSDAIRGFIHRNPEYKLPRDRSTSADDVETVILTRSGPLPKVVKVELDQWKARMLWSVQAIANHMNLDVSTCWNYIMQEPITKTRKPNKFNAFQAWHSHHRPKPSGVSAKEYNRKVLLCYLQVKKHSSKSAVDDEEIPNDNDVDVSDIDEVTADFEPEPIEFYLKWYEDMSREAVKQAKSSGRWNPQRVLPPLLNYSEQSLLNHGCHVFGFLIETQRDAQGRSFSCAWGNTPDWFAVRSKHAAHIEAQVFDYEAMFRVEDMDRRGRDIPMQYLTIYREMNASFNDAKDRDRRVWRHIVNAETYLQVGKEVAWDSFLHKAGTIHLRLCNWPKNTSVPGLRGAKPLTLSEYQSFLPDKEEWIRNLLTGQLDEMEQRKPSVVYFEKWTEAEIALQPDEQAYVPIVSLAGKGHLAYACDSKSWKERFGRDFEDLRPTDNVESETVQPVKKYKRRKNQPKANSDDENDDVKKDKRGKSGRTRQMSADNHKEVQKAKGKAKATASADHDTLPVQRKDPYSDVDQVRQQLLIAHHRLQDPRDEFHVGHAHVLCKTLLSSDPVAYQEWVEHFNELNEPLNDDIIPVPPAIPNDGDHCILSPPLRDSSPLPSNIPRIDLAVQSKKAVRRARERSESLSPPPPNQLALADRNLNPPLSPLPPMPPMPVLDPNGPPILMHSREHFLAASKVPINPDYLDPLIHPAANYPLPLPNRVAPPLPPNKPSRPKPPLPPNKPTVKPRHVLVPALPTKRSFEDVDFDADDGAPVAGPSRRRY</sequence>
<feature type="region of interest" description="Disordered" evidence="1">
    <location>
        <begin position="1380"/>
        <end position="1434"/>
    </location>
</feature>
<feature type="region of interest" description="Disordered" evidence="1">
    <location>
        <begin position="2504"/>
        <end position="2566"/>
    </location>
</feature>
<feature type="compositionally biased region" description="Polar residues" evidence="1">
    <location>
        <begin position="1398"/>
        <end position="1413"/>
    </location>
</feature>
<evidence type="ECO:0000313" key="2">
    <source>
        <dbReference type="EMBL" id="KAK7038931.1"/>
    </source>
</evidence>
<feature type="compositionally biased region" description="Low complexity" evidence="1">
    <location>
        <begin position="2392"/>
        <end position="2403"/>
    </location>
</feature>
<feature type="region of interest" description="Disordered" evidence="1">
    <location>
        <begin position="1"/>
        <end position="50"/>
    </location>
</feature>
<accession>A0AAW0CKE8</accession>
<evidence type="ECO:0000313" key="3">
    <source>
        <dbReference type="Proteomes" id="UP001383192"/>
    </source>
</evidence>
<feature type="compositionally biased region" description="Acidic residues" evidence="1">
    <location>
        <begin position="23"/>
        <end position="45"/>
    </location>
</feature>
<feature type="compositionally biased region" description="Basic and acidic residues" evidence="1">
    <location>
        <begin position="1541"/>
        <end position="1550"/>
    </location>
</feature>
<dbReference type="InterPro" id="IPR036735">
    <property type="entry name" value="NGN_dom_sf"/>
</dbReference>
<feature type="region of interest" description="Disordered" evidence="1">
    <location>
        <begin position="2413"/>
        <end position="2465"/>
    </location>
</feature>
<feature type="compositionally biased region" description="Pro residues" evidence="1">
    <location>
        <begin position="2504"/>
        <end position="2526"/>
    </location>
</feature>
<feature type="compositionally biased region" description="Polar residues" evidence="1">
    <location>
        <begin position="91"/>
        <end position="119"/>
    </location>
</feature>
<feature type="compositionally biased region" description="Basic and acidic residues" evidence="1">
    <location>
        <begin position="284"/>
        <end position="304"/>
    </location>
</feature>
<feature type="region of interest" description="Disordered" evidence="1">
    <location>
        <begin position="362"/>
        <end position="406"/>
    </location>
</feature>
<reference evidence="2 3" key="1">
    <citation type="submission" date="2024-01" db="EMBL/GenBank/DDBJ databases">
        <title>A draft genome for a cacao thread blight-causing isolate of Paramarasmius palmivorus.</title>
        <authorList>
            <person name="Baruah I.K."/>
            <person name="Bukari Y."/>
            <person name="Amoako-Attah I."/>
            <person name="Meinhardt L.W."/>
            <person name="Bailey B.A."/>
            <person name="Cohen S.P."/>
        </authorList>
    </citation>
    <scope>NUCLEOTIDE SEQUENCE [LARGE SCALE GENOMIC DNA]</scope>
    <source>
        <strain evidence="2 3">GH-12</strain>
    </source>
</reference>
<feature type="compositionally biased region" description="Acidic residues" evidence="1">
    <location>
        <begin position="1719"/>
        <end position="1728"/>
    </location>
</feature>
<gene>
    <name evidence="2" type="ORF">VNI00_010322</name>
</gene>
<feature type="compositionally biased region" description="Polar residues" evidence="1">
    <location>
        <begin position="362"/>
        <end position="373"/>
    </location>
</feature>
<feature type="region of interest" description="Disordered" evidence="1">
    <location>
        <begin position="2389"/>
        <end position="2408"/>
    </location>
</feature>
<feature type="compositionally biased region" description="Acidic residues" evidence="1">
    <location>
        <begin position="1683"/>
        <end position="1695"/>
    </location>
</feature>
<evidence type="ECO:0000256" key="1">
    <source>
        <dbReference type="SAM" id="MobiDB-lite"/>
    </source>
</evidence>
<protein>
    <submittedName>
        <fullName evidence="2">Uncharacterized protein</fullName>
    </submittedName>
</protein>